<dbReference type="GO" id="GO:0003676">
    <property type="term" value="F:nucleic acid binding"/>
    <property type="evidence" value="ECO:0007669"/>
    <property type="project" value="InterPro"/>
</dbReference>
<dbReference type="KEGG" id="fte:Fluta_0504"/>
<dbReference type="STRING" id="755732.Fluta_0504"/>
<accession>F2IFQ1</accession>
<dbReference type="Proteomes" id="UP000007463">
    <property type="component" value="Chromosome"/>
</dbReference>
<protein>
    <submittedName>
        <fullName evidence="2">Uncharacterized protein</fullName>
    </submittedName>
</protein>
<dbReference type="SUPFAM" id="SSF52980">
    <property type="entry name" value="Restriction endonuclease-like"/>
    <property type="match status" value="1"/>
</dbReference>
<dbReference type="eggNOG" id="COG3228">
    <property type="taxonomic scope" value="Bacteria"/>
</dbReference>
<sequence>MKLEKILDQLNSLEKGAFIKIIDTIVSSKPKNYKEIEKILSNSDGIIKNVDNNNISQIFHLIEDNFITLIKSEFRKTSSQLDVIIDLIIQDGNSILKQEWFSRLYENEVKILKNKIKQFQSDIDDEKSELSTERKRDYRIYKSCLQTAYQNDGNNNQEHKITNDELSILINLSKELELSQDEVKLINYSVIEPKKIDTIQIVEQLRSCGLLFVSKKTNTLYISDEMVRVLRKVRKKDVADKFLRRVLKLFKDPQINLICKKHNIDRKLSIPEKTETIIKNGISLRDILSESVHKDGTTQLDKRRFINEFCDKQLNINPALKGSTVDEKLNSLLLHFEQIEKDEKVGISHDGYARLLKDLKESNLGIEKNLKTTLNQSPETDLLQTDYLLDRNFKPADLLELISDEQLITFCTNQNIKTRGEKIANILDAYTDSENIFIENYENIGFRKFNELKEAGLLIKEADLGLKFEEITKLIFTQLGLSIDEDLKKKINTSKDAMDILINVGNNDIIIVECKTQKESGYNKFSSVSRQIKSYKNVAESLGYRVVKTLLVAPDFSDQFISECDSDLSTSEIHLSLITASSLLKILEGFKLQSKHNVFPHVLLRDVLIDENRIIKAISK</sequence>
<keyword evidence="1" id="KW-0175">Coiled coil</keyword>
<dbReference type="OrthoDB" id="6092898at2"/>
<evidence type="ECO:0000313" key="3">
    <source>
        <dbReference type="Proteomes" id="UP000007463"/>
    </source>
</evidence>
<organism evidence="2 3">
    <name type="scientific">Fluviicola taffensis (strain DSM 16823 / NCIMB 13979 / RW262)</name>
    <dbReference type="NCBI Taxonomy" id="755732"/>
    <lineage>
        <taxon>Bacteria</taxon>
        <taxon>Pseudomonadati</taxon>
        <taxon>Bacteroidota</taxon>
        <taxon>Flavobacteriia</taxon>
        <taxon>Flavobacteriales</taxon>
        <taxon>Crocinitomicaceae</taxon>
        <taxon>Fluviicola</taxon>
    </lineage>
</organism>
<reference evidence="2 3" key="1">
    <citation type="journal article" date="2011" name="Stand. Genomic Sci.">
        <title>Complete genome sequence of the gliding freshwater bacterium Fluviicola taffensis type strain (RW262).</title>
        <authorList>
            <person name="Woyke T."/>
            <person name="Chertkov O."/>
            <person name="Lapidus A."/>
            <person name="Nolan M."/>
            <person name="Lucas S."/>
            <person name="Del Rio T.G."/>
            <person name="Tice H."/>
            <person name="Cheng J.F."/>
            <person name="Tapia R."/>
            <person name="Han C."/>
            <person name="Goodwin L."/>
            <person name="Pitluck S."/>
            <person name="Liolios K."/>
            <person name="Pagani I."/>
            <person name="Ivanova N."/>
            <person name="Huntemann M."/>
            <person name="Mavromatis K."/>
            <person name="Mikhailova N."/>
            <person name="Pati A."/>
            <person name="Chen A."/>
            <person name="Palaniappan K."/>
            <person name="Land M."/>
            <person name="Hauser L."/>
            <person name="Brambilla E.M."/>
            <person name="Rohde M."/>
            <person name="Mwirichia R."/>
            <person name="Sikorski J."/>
            <person name="Tindall B.J."/>
            <person name="Goker M."/>
            <person name="Bristow J."/>
            <person name="Eisen J.A."/>
            <person name="Markowitz V."/>
            <person name="Hugenholtz P."/>
            <person name="Klenk H.P."/>
            <person name="Kyrpides N.C."/>
        </authorList>
    </citation>
    <scope>NUCLEOTIDE SEQUENCE [LARGE SCALE GENOMIC DNA]</scope>
    <source>
        <strain evidence="3">DSM 16823 / RW262 / RW262</strain>
    </source>
</reference>
<reference evidence="3" key="2">
    <citation type="submission" date="2011-02" db="EMBL/GenBank/DDBJ databases">
        <title>The complete genome of Fluviicola taffensis DSM 16823.</title>
        <authorList>
            <consortium name="US DOE Joint Genome Institute (JGI-PGF)"/>
            <person name="Lucas S."/>
            <person name="Copeland A."/>
            <person name="Lapidus A."/>
            <person name="Bruce D."/>
            <person name="Goodwin L."/>
            <person name="Pitluck S."/>
            <person name="Kyrpides N."/>
            <person name="Mavromatis K."/>
            <person name="Ivanova N."/>
            <person name="Mikhailova N."/>
            <person name="Pagani I."/>
            <person name="Chertkov O."/>
            <person name="Detter J.C."/>
            <person name="Han C."/>
            <person name="Tapia R."/>
            <person name="Land M."/>
            <person name="Hauser L."/>
            <person name="Markowitz V."/>
            <person name="Cheng J.-F."/>
            <person name="Hugenholtz P."/>
            <person name="Woyke T."/>
            <person name="Wu D."/>
            <person name="Tindall B."/>
            <person name="Pomrenke H.G."/>
            <person name="Brambilla E."/>
            <person name="Klenk H.-P."/>
            <person name="Eisen J.A."/>
        </authorList>
    </citation>
    <scope>NUCLEOTIDE SEQUENCE [LARGE SCALE GENOMIC DNA]</scope>
    <source>
        <strain evidence="3">DSM 16823 / RW262 / RW262</strain>
    </source>
</reference>
<feature type="coiled-coil region" evidence="1">
    <location>
        <begin position="102"/>
        <end position="136"/>
    </location>
</feature>
<proteinExistence type="predicted"/>
<dbReference type="AlphaFoldDB" id="F2IFQ1"/>
<name>F2IFQ1_FLUTR</name>
<evidence type="ECO:0000313" key="2">
    <source>
        <dbReference type="EMBL" id="AEA42509.1"/>
    </source>
</evidence>
<dbReference type="HOGENOM" id="CLU_447423_0_0_10"/>
<dbReference type="InterPro" id="IPR011335">
    <property type="entry name" value="Restrct_endonuc-II-like"/>
</dbReference>
<evidence type="ECO:0000256" key="1">
    <source>
        <dbReference type="SAM" id="Coils"/>
    </source>
</evidence>
<dbReference type="Gene3D" id="3.40.1350.10">
    <property type="match status" value="1"/>
</dbReference>
<dbReference type="InterPro" id="IPR011856">
    <property type="entry name" value="tRNA_endonuc-like_dom_sf"/>
</dbReference>
<gene>
    <name evidence="2" type="ordered locus">Fluta_0504</name>
</gene>
<dbReference type="EMBL" id="CP002542">
    <property type="protein sequence ID" value="AEA42509.1"/>
    <property type="molecule type" value="Genomic_DNA"/>
</dbReference>
<keyword evidence="3" id="KW-1185">Reference proteome</keyword>